<protein>
    <submittedName>
        <fullName evidence="1">Uncharacterized protein</fullName>
    </submittedName>
</protein>
<evidence type="ECO:0000313" key="2">
    <source>
        <dbReference type="Proteomes" id="UP000009011"/>
    </source>
</evidence>
<dbReference type="KEGG" id="mro:MROS_1212"/>
<gene>
    <name evidence="1" type="ordered locus">MROS_1212</name>
</gene>
<dbReference type="EMBL" id="CP003557">
    <property type="protein sequence ID" value="AFN74449.1"/>
    <property type="molecule type" value="Genomic_DNA"/>
</dbReference>
<sequence>MLYTFWGKDQFVKEYEFTVNVKFQVSVENIFGGGEIMVDGTTRNSPLYRTSSVGDNISLGAIEQDYGYYHWIWNLNGINNSEWRKENIVTGNASFSNAQYTSYTVQSNDVNTKLIAGLRKVCNVTFENNFTSVGNGGTIKVNGVQYSSPTSQFQVVEGNTITAEAEYYYHINGINYTFLNWSDGSTSRSHAFSISQHEAIKANYRGKPTNTGEYIHFGTQVGQPIVIYWTDNPNANVTQYQIWRKVKHNGVMGSEQLIATVSRGTGQYTDRDYVLTSGYTDDIIYYDVRGYYSVESTYSDPDYVSVYGPSRFISRVYRESLRSIRSEHIRIRLIRQPQ</sequence>
<dbReference type="Proteomes" id="UP000009011">
    <property type="component" value="Chromosome"/>
</dbReference>
<evidence type="ECO:0000313" key="1">
    <source>
        <dbReference type="EMBL" id="AFN74449.1"/>
    </source>
</evidence>
<accession>I6ZQW9</accession>
<reference evidence="1 2" key="1">
    <citation type="journal article" date="2013" name="PLoS ONE">
        <title>Genomic analysis of Melioribacter roseus, facultatively anaerobic organotrophic bacterium representing a novel deep lineage within Bacteriodetes/Chlorobi group.</title>
        <authorList>
            <person name="Kadnikov V.V."/>
            <person name="Mardanov A.V."/>
            <person name="Podosokorskaya O.A."/>
            <person name="Gavrilov S.N."/>
            <person name="Kublanov I.V."/>
            <person name="Beletsky A.V."/>
            <person name="Bonch-Osmolovskaya E.A."/>
            <person name="Ravin N.V."/>
        </authorList>
    </citation>
    <scope>NUCLEOTIDE SEQUENCE [LARGE SCALE GENOMIC DNA]</scope>
    <source>
        <strain evidence="2">JCM 17771 / P3M-2</strain>
    </source>
</reference>
<dbReference type="STRING" id="1191523.MROS_1212"/>
<proteinExistence type="predicted"/>
<dbReference type="AlphaFoldDB" id="I6ZQW9"/>
<name>I6ZQW9_MELRP</name>
<dbReference type="HOGENOM" id="CLU_820863_0_0_10"/>
<keyword evidence="2" id="KW-1185">Reference proteome</keyword>
<organism evidence="1 2">
    <name type="scientific">Melioribacter roseus (strain DSM 23840 / JCM 17771 / VKM B-2668 / P3M-2)</name>
    <dbReference type="NCBI Taxonomy" id="1191523"/>
    <lineage>
        <taxon>Bacteria</taxon>
        <taxon>Pseudomonadati</taxon>
        <taxon>Ignavibacteriota</taxon>
        <taxon>Ignavibacteria</taxon>
        <taxon>Ignavibacteriales</taxon>
        <taxon>Melioribacteraceae</taxon>
        <taxon>Melioribacter</taxon>
    </lineage>
</organism>